<dbReference type="EMBL" id="BGPR01080173">
    <property type="protein sequence ID" value="GBL77634.1"/>
    <property type="molecule type" value="Genomic_DNA"/>
</dbReference>
<name>A0A4Y2AFB0_ARAVE</name>
<comment type="caution">
    <text evidence="1">The sequence shown here is derived from an EMBL/GenBank/DDBJ whole genome shotgun (WGS) entry which is preliminary data.</text>
</comment>
<reference evidence="1 2" key="1">
    <citation type="journal article" date="2019" name="Sci. Rep.">
        <title>Orb-weaving spider Araneus ventricosus genome elucidates the spidroin gene catalogue.</title>
        <authorList>
            <person name="Kono N."/>
            <person name="Nakamura H."/>
            <person name="Ohtoshi R."/>
            <person name="Moran D.A.P."/>
            <person name="Shinohara A."/>
            <person name="Yoshida Y."/>
            <person name="Fujiwara M."/>
            <person name="Mori M."/>
            <person name="Tomita M."/>
            <person name="Arakawa K."/>
        </authorList>
    </citation>
    <scope>NUCLEOTIDE SEQUENCE [LARGE SCALE GENOMIC DNA]</scope>
</reference>
<dbReference type="AlphaFoldDB" id="A0A4Y2AFB0"/>
<organism evidence="1 2">
    <name type="scientific">Araneus ventricosus</name>
    <name type="common">Orbweaver spider</name>
    <name type="synonym">Epeira ventricosa</name>
    <dbReference type="NCBI Taxonomy" id="182803"/>
    <lineage>
        <taxon>Eukaryota</taxon>
        <taxon>Metazoa</taxon>
        <taxon>Ecdysozoa</taxon>
        <taxon>Arthropoda</taxon>
        <taxon>Chelicerata</taxon>
        <taxon>Arachnida</taxon>
        <taxon>Araneae</taxon>
        <taxon>Araneomorphae</taxon>
        <taxon>Entelegynae</taxon>
        <taxon>Araneoidea</taxon>
        <taxon>Araneidae</taxon>
        <taxon>Araneus</taxon>
    </lineage>
</organism>
<sequence>MTPPSACAKGQRFPNPKKQYVGLVHNKLTLKVKRPPAGVVRKFGEGNANSQMSSSSSDLGSRLLDNYSLNTKPHVIASRSKRSIRSY</sequence>
<accession>A0A4Y2AFB0</accession>
<keyword evidence="2" id="KW-1185">Reference proteome</keyword>
<gene>
    <name evidence="1" type="ORF">AVEN_33954_1</name>
</gene>
<dbReference type="Proteomes" id="UP000499080">
    <property type="component" value="Unassembled WGS sequence"/>
</dbReference>
<proteinExistence type="predicted"/>
<protein>
    <submittedName>
        <fullName evidence="1">Uncharacterized protein</fullName>
    </submittedName>
</protein>
<evidence type="ECO:0000313" key="1">
    <source>
        <dbReference type="EMBL" id="GBL77634.1"/>
    </source>
</evidence>
<evidence type="ECO:0000313" key="2">
    <source>
        <dbReference type="Proteomes" id="UP000499080"/>
    </source>
</evidence>